<feature type="non-terminal residue" evidence="1">
    <location>
        <position position="71"/>
    </location>
</feature>
<name>A0A420IF20_9PEZI</name>
<reference evidence="1 2" key="1">
    <citation type="journal article" date="2018" name="BMC Genomics">
        <title>Comparative genome analyses reveal sequence features reflecting distinct modes of host-adaptation between dicot and monocot powdery mildew.</title>
        <authorList>
            <person name="Wu Y."/>
            <person name="Ma X."/>
            <person name="Pan Z."/>
            <person name="Kale S.D."/>
            <person name="Song Y."/>
            <person name="King H."/>
            <person name="Zhang Q."/>
            <person name="Presley C."/>
            <person name="Deng X."/>
            <person name="Wei C.I."/>
            <person name="Xiao S."/>
        </authorList>
    </citation>
    <scope>NUCLEOTIDE SEQUENCE [LARGE SCALE GENOMIC DNA]</scope>
    <source>
        <strain evidence="1">UMSG3</strain>
    </source>
</reference>
<evidence type="ECO:0000313" key="1">
    <source>
        <dbReference type="EMBL" id="RKF73131.1"/>
    </source>
</evidence>
<gene>
    <name evidence="1" type="ORF">GcM3_095034</name>
</gene>
<dbReference type="Proteomes" id="UP000283383">
    <property type="component" value="Unassembled WGS sequence"/>
</dbReference>
<dbReference type="EMBL" id="MCBQ01009553">
    <property type="protein sequence ID" value="RKF73131.1"/>
    <property type="molecule type" value="Genomic_DNA"/>
</dbReference>
<protein>
    <submittedName>
        <fullName evidence="1">Uncharacterized protein</fullName>
    </submittedName>
</protein>
<sequence>MLKDQALTRYHKFIQRNPELARDLQDIRKSIRDYFETDETYSSRVADWELLSLKDTINKNPEKSIKDCLNI</sequence>
<accession>A0A420IF20</accession>
<dbReference type="AlphaFoldDB" id="A0A420IF20"/>
<proteinExistence type="predicted"/>
<evidence type="ECO:0000313" key="2">
    <source>
        <dbReference type="Proteomes" id="UP000283383"/>
    </source>
</evidence>
<organism evidence="1 2">
    <name type="scientific">Golovinomyces cichoracearum</name>
    <dbReference type="NCBI Taxonomy" id="62708"/>
    <lineage>
        <taxon>Eukaryota</taxon>
        <taxon>Fungi</taxon>
        <taxon>Dikarya</taxon>
        <taxon>Ascomycota</taxon>
        <taxon>Pezizomycotina</taxon>
        <taxon>Leotiomycetes</taxon>
        <taxon>Erysiphales</taxon>
        <taxon>Erysiphaceae</taxon>
        <taxon>Golovinomyces</taxon>
    </lineage>
</organism>
<comment type="caution">
    <text evidence="1">The sequence shown here is derived from an EMBL/GenBank/DDBJ whole genome shotgun (WGS) entry which is preliminary data.</text>
</comment>
<keyword evidence="2" id="KW-1185">Reference proteome</keyword>